<dbReference type="OrthoDB" id="408480at2759"/>
<organism evidence="1 2">
    <name type="scientific">Symbiodinium microadriaticum</name>
    <name type="common">Dinoflagellate</name>
    <name type="synonym">Zooxanthella microadriatica</name>
    <dbReference type="NCBI Taxonomy" id="2951"/>
    <lineage>
        <taxon>Eukaryota</taxon>
        <taxon>Sar</taxon>
        <taxon>Alveolata</taxon>
        <taxon>Dinophyceae</taxon>
        <taxon>Suessiales</taxon>
        <taxon>Symbiodiniaceae</taxon>
        <taxon>Symbiodinium</taxon>
    </lineage>
</organism>
<accession>A0A1Q9C361</accession>
<name>A0A1Q9C361_SYMMI</name>
<dbReference type="AlphaFoldDB" id="A0A1Q9C361"/>
<evidence type="ECO:0000313" key="1">
    <source>
        <dbReference type="EMBL" id="OLP77346.1"/>
    </source>
</evidence>
<dbReference type="Proteomes" id="UP000186817">
    <property type="component" value="Unassembled WGS sequence"/>
</dbReference>
<protein>
    <submittedName>
        <fullName evidence="1">Uncharacterized protein</fullName>
    </submittedName>
</protein>
<comment type="caution">
    <text evidence="1">The sequence shown here is derived from an EMBL/GenBank/DDBJ whole genome shotgun (WGS) entry which is preliminary data.</text>
</comment>
<sequence>MGCSGSGSRSMMEPRDATVLFVPESLSMSPSRALPPDHTTHRRYVQKLNGYLIDVAKNPDAFQRKVRGRREASVRELWQESSGCSLAVYWHVAAGKHRLLTWFHARAC</sequence>
<gene>
    <name evidence="1" type="ORF">AK812_SmicGene49067</name>
</gene>
<keyword evidence="2" id="KW-1185">Reference proteome</keyword>
<evidence type="ECO:0000313" key="2">
    <source>
        <dbReference type="Proteomes" id="UP000186817"/>
    </source>
</evidence>
<reference evidence="1 2" key="1">
    <citation type="submission" date="2016-02" db="EMBL/GenBank/DDBJ databases">
        <title>Genome analysis of coral dinoflagellate symbionts highlights evolutionary adaptations to a symbiotic lifestyle.</title>
        <authorList>
            <person name="Aranda M."/>
            <person name="Li Y."/>
            <person name="Liew Y.J."/>
            <person name="Baumgarten S."/>
            <person name="Simakov O."/>
            <person name="Wilson M."/>
            <person name="Piel J."/>
            <person name="Ashoor H."/>
            <person name="Bougouffa S."/>
            <person name="Bajic V.B."/>
            <person name="Ryu T."/>
            <person name="Ravasi T."/>
            <person name="Bayer T."/>
            <person name="Micklem G."/>
            <person name="Kim H."/>
            <person name="Bhak J."/>
            <person name="Lajeunesse T.C."/>
            <person name="Voolstra C.R."/>
        </authorList>
    </citation>
    <scope>NUCLEOTIDE SEQUENCE [LARGE SCALE GENOMIC DNA]</scope>
    <source>
        <strain evidence="1 2">CCMP2467</strain>
    </source>
</reference>
<dbReference type="EMBL" id="LSRX01001786">
    <property type="protein sequence ID" value="OLP77346.1"/>
    <property type="molecule type" value="Genomic_DNA"/>
</dbReference>
<proteinExistence type="predicted"/>